<dbReference type="SUPFAM" id="SSF52540">
    <property type="entry name" value="P-loop containing nucleoside triphosphate hydrolases"/>
    <property type="match status" value="1"/>
</dbReference>
<dbReference type="EMBL" id="JAVDYC010000001">
    <property type="protein sequence ID" value="MDR7326412.1"/>
    <property type="molecule type" value="Genomic_DNA"/>
</dbReference>
<dbReference type="Proteomes" id="UP001183629">
    <property type="component" value="Unassembled WGS sequence"/>
</dbReference>
<evidence type="ECO:0000259" key="5">
    <source>
        <dbReference type="PROSITE" id="PS50893"/>
    </source>
</evidence>
<dbReference type="AlphaFoldDB" id="A0AAE4CWE6"/>
<keyword evidence="3" id="KW-0547">Nucleotide-binding</keyword>
<dbReference type="InterPro" id="IPR003593">
    <property type="entry name" value="AAA+_ATPase"/>
</dbReference>
<dbReference type="GO" id="GO:0005524">
    <property type="term" value="F:ATP binding"/>
    <property type="evidence" value="ECO:0007669"/>
    <property type="project" value="UniProtKB-KW"/>
</dbReference>
<dbReference type="RefSeq" id="WP_310422051.1">
    <property type="nucleotide sequence ID" value="NZ_JAVDYC010000001.1"/>
</dbReference>
<organism evidence="6 7">
    <name type="scientific">Catenuloplanes niger</name>
    <dbReference type="NCBI Taxonomy" id="587534"/>
    <lineage>
        <taxon>Bacteria</taxon>
        <taxon>Bacillati</taxon>
        <taxon>Actinomycetota</taxon>
        <taxon>Actinomycetes</taxon>
        <taxon>Micromonosporales</taxon>
        <taxon>Micromonosporaceae</taxon>
        <taxon>Catenuloplanes</taxon>
    </lineage>
</organism>
<dbReference type="PROSITE" id="PS50893">
    <property type="entry name" value="ABC_TRANSPORTER_2"/>
    <property type="match status" value="1"/>
</dbReference>
<protein>
    <submittedName>
        <fullName evidence="6">ABC-2 type transport system ATP-binding protein</fullName>
    </submittedName>
</protein>
<dbReference type="InterPro" id="IPR017871">
    <property type="entry name" value="ABC_transporter-like_CS"/>
</dbReference>
<keyword evidence="2" id="KW-0813">Transport</keyword>
<accession>A0AAE4CWE6</accession>
<dbReference type="SMART" id="SM00382">
    <property type="entry name" value="AAA"/>
    <property type="match status" value="1"/>
</dbReference>
<dbReference type="PANTHER" id="PTHR43335">
    <property type="entry name" value="ABC TRANSPORTER, ATP-BINDING PROTEIN"/>
    <property type="match status" value="1"/>
</dbReference>
<keyword evidence="4 6" id="KW-0067">ATP-binding</keyword>
<dbReference type="Gene3D" id="3.40.50.300">
    <property type="entry name" value="P-loop containing nucleotide triphosphate hydrolases"/>
    <property type="match status" value="1"/>
</dbReference>
<evidence type="ECO:0000256" key="3">
    <source>
        <dbReference type="ARBA" id="ARBA00022741"/>
    </source>
</evidence>
<dbReference type="Pfam" id="PF00005">
    <property type="entry name" value="ABC_tran"/>
    <property type="match status" value="1"/>
</dbReference>
<evidence type="ECO:0000313" key="7">
    <source>
        <dbReference type="Proteomes" id="UP001183629"/>
    </source>
</evidence>
<dbReference type="GO" id="GO:0016887">
    <property type="term" value="F:ATP hydrolysis activity"/>
    <property type="evidence" value="ECO:0007669"/>
    <property type="project" value="InterPro"/>
</dbReference>
<proteinExistence type="inferred from homology"/>
<sequence>MIEAVELTKWYGRSAAVDGATFTATPGRVTGFLGLNGSGKTTTLRMLLGLIRPSRGQALIDGVPYRKLPHPARTVGAVVEQGIANPGQTGRAHLRTHAILSGAPTRRIDEVLETVGLADAATQHTAGYSLGMRQRLSIATALLHEPPVLILDEPANGLDPEGIAWMRGLLRKHADNGGTVLISSHLLAELAQLVDDVVVIAQGRVVSTGPLAEFTAGAAARVRVRGRDPQRLWEALEAAGAALESPDGEAIDVYGLDAERIGDLAFEAQVPLRELTPHVPDLEQVFLEMVGTK</sequence>
<dbReference type="InterPro" id="IPR027417">
    <property type="entry name" value="P-loop_NTPase"/>
</dbReference>
<name>A0AAE4CWE6_9ACTN</name>
<feature type="domain" description="ABC transporter" evidence="5">
    <location>
        <begin position="2"/>
        <end position="227"/>
    </location>
</feature>
<keyword evidence="7" id="KW-1185">Reference proteome</keyword>
<dbReference type="InterPro" id="IPR003439">
    <property type="entry name" value="ABC_transporter-like_ATP-bd"/>
</dbReference>
<evidence type="ECO:0000256" key="1">
    <source>
        <dbReference type="ARBA" id="ARBA00005417"/>
    </source>
</evidence>
<evidence type="ECO:0000256" key="2">
    <source>
        <dbReference type="ARBA" id="ARBA00022448"/>
    </source>
</evidence>
<reference evidence="6 7" key="1">
    <citation type="submission" date="2023-07" db="EMBL/GenBank/DDBJ databases">
        <title>Sequencing the genomes of 1000 actinobacteria strains.</title>
        <authorList>
            <person name="Klenk H.-P."/>
        </authorList>
    </citation>
    <scope>NUCLEOTIDE SEQUENCE [LARGE SCALE GENOMIC DNA]</scope>
    <source>
        <strain evidence="6 7">DSM 44711</strain>
    </source>
</reference>
<comment type="caution">
    <text evidence="6">The sequence shown here is derived from an EMBL/GenBank/DDBJ whole genome shotgun (WGS) entry which is preliminary data.</text>
</comment>
<evidence type="ECO:0000256" key="4">
    <source>
        <dbReference type="ARBA" id="ARBA00022840"/>
    </source>
</evidence>
<evidence type="ECO:0000313" key="6">
    <source>
        <dbReference type="EMBL" id="MDR7326412.1"/>
    </source>
</evidence>
<dbReference type="PROSITE" id="PS00211">
    <property type="entry name" value="ABC_TRANSPORTER_1"/>
    <property type="match status" value="1"/>
</dbReference>
<comment type="similarity">
    <text evidence="1">Belongs to the ABC transporter superfamily.</text>
</comment>
<gene>
    <name evidence="6" type="ORF">J2S44_006662</name>
</gene>
<dbReference type="PANTHER" id="PTHR43335:SF4">
    <property type="entry name" value="ABC TRANSPORTER, ATP-BINDING PROTEIN"/>
    <property type="match status" value="1"/>
</dbReference>